<evidence type="ECO:0000313" key="1">
    <source>
        <dbReference type="EMBL" id="KAL0940388.1"/>
    </source>
</evidence>
<comment type="caution">
    <text evidence="1">The sequence shown here is derived from an EMBL/GenBank/DDBJ whole genome shotgun (WGS) entry which is preliminary data.</text>
</comment>
<sequence length="78" mass="9032">MAQCCCIRCRIKTSDDAIPEGVWVQRRRRAEEYAALEIRKRSSGILKEQSSTNDAPFGKPHDAVKWAEALYRVYEPFE</sequence>
<evidence type="ECO:0000313" key="2">
    <source>
        <dbReference type="Proteomes" id="UP000805649"/>
    </source>
</evidence>
<gene>
    <name evidence="1" type="ORF">CTRU02_203151</name>
</gene>
<organism evidence="1 2">
    <name type="scientific">Colletotrichum truncatum</name>
    <name type="common">Anthracnose fungus</name>
    <name type="synonym">Colletotrichum capsici</name>
    <dbReference type="NCBI Taxonomy" id="5467"/>
    <lineage>
        <taxon>Eukaryota</taxon>
        <taxon>Fungi</taxon>
        <taxon>Dikarya</taxon>
        <taxon>Ascomycota</taxon>
        <taxon>Pezizomycotina</taxon>
        <taxon>Sordariomycetes</taxon>
        <taxon>Hypocreomycetidae</taxon>
        <taxon>Glomerellales</taxon>
        <taxon>Glomerellaceae</taxon>
        <taxon>Colletotrichum</taxon>
        <taxon>Colletotrichum truncatum species complex</taxon>
    </lineage>
</organism>
<dbReference type="EMBL" id="VUJX02000002">
    <property type="protein sequence ID" value="KAL0940388.1"/>
    <property type="molecule type" value="Genomic_DNA"/>
</dbReference>
<reference evidence="1 2" key="1">
    <citation type="journal article" date="2020" name="Phytopathology">
        <title>Genome Sequence Resources of Colletotrichum truncatum, C. plurivorum, C. musicola, and C. sojae: Four Species Pathogenic to Soybean (Glycine max).</title>
        <authorList>
            <person name="Rogerio F."/>
            <person name="Boufleur T.R."/>
            <person name="Ciampi-Guillardi M."/>
            <person name="Sukno S.A."/>
            <person name="Thon M.R."/>
            <person name="Massola Junior N.S."/>
            <person name="Baroncelli R."/>
        </authorList>
    </citation>
    <scope>NUCLEOTIDE SEQUENCE [LARGE SCALE GENOMIC DNA]</scope>
    <source>
        <strain evidence="1 2">CMES1059</strain>
    </source>
</reference>
<accession>A0ACC3Z8G8</accession>
<dbReference type="Proteomes" id="UP000805649">
    <property type="component" value="Unassembled WGS sequence"/>
</dbReference>
<keyword evidence="2" id="KW-1185">Reference proteome</keyword>
<protein>
    <submittedName>
        <fullName evidence="1">Uncharacterized protein</fullName>
    </submittedName>
</protein>
<proteinExistence type="predicted"/>
<name>A0ACC3Z8G8_COLTU</name>